<dbReference type="SUPFAM" id="SSF55785">
    <property type="entry name" value="PYP-like sensor domain (PAS domain)"/>
    <property type="match status" value="3"/>
</dbReference>
<evidence type="ECO:0000313" key="12">
    <source>
        <dbReference type="Proteomes" id="UP000070186"/>
    </source>
</evidence>
<dbReference type="InterPro" id="IPR000700">
    <property type="entry name" value="PAS-assoc_C"/>
</dbReference>
<comment type="catalytic activity">
    <reaction evidence="1">
        <text>ATP + protein L-histidine = ADP + protein N-phospho-L-histidine.</text>
        <dbReference type="EC" id="2.7.13.3"/>
    </reaction>
</comment>
<dbReference type="InterPro" id="IPR013767">
    <property type="entry name" value="PAS_fold"/>
</dbReference>
<feature type="domain" description="PAS" evidence="9">
    <location>
        <begin position="5"/>
        <end position="56"/>
    </location>
</feature>
<evidence type="ECO:0000256" key="4">
    <source>
        <dbReference type="ARBA" id="ARBA00022679"/>
    </source>
</evidence>
<keyword evidence="12" id="KW-1185">Reference proteome</keyword>
<dbReference type="InterPro" id="IPR005467">
    <property type="entry name" value="His_kinase_dom"/>
</dbReference>
<dbReference type="RefSeq" id="WP_066879276.1">
    <property type="nucleotide sequence ID" value="NZ_LODL01000002.1"/>
</dbReference>
<dbReference type="Pfam" id="PF00989">
    <property type="entry name" value="PAS"/>
    <property type="match status" value="2"/>
</dbReference>
<keyword evidence="4" id="KW-0808">Transferase</keyword>
<dbReference type="SMART" id="SM00448">
    <property type="entry name" value="REC"/>
    <property type="match status" value="1"/>
</dbReference>
<dbReference type="CDD" id="cd00082">
    <property type="entry name" value="HisKA"/>
    <property type="match status" value="1"/>
</dbReference>
<dbReference type="Gene3D" id="3.40.50.2300">
    <property type="match status" value="1"/>
</dbReference>
<dbReference type="InterPro" id="IPR000014">
    <property type="entry name" value="PAS"/>
</dbReference>
<proteinExistence type="predicted"/>
<dbReference type="InterPro" id="IPR004358">
    <property type="entry name" value="Sig_transdc_His_kin-like_C"/>
</dbReference>
<feature type="domain" description="Histidine kinase" evidence="7">
    <location>
        <begin position="400"/>
        <end position="610"/>
    </location>
</feature>
<feature type="domain" description="PAS" evidence="9">
    <location>
        <begin position="130"/>
        <end position="202"/>
    </location>
</feature>
<sequence>MQNLDPAHYQDIVDSLQDGLWVSDHEHRIVYANPAMAAIAGIPRENLVGANVLADFGEETISNFRHFYLAAVDSGKPTRYECLVVTPAGRKTWQGGWLTPQQKDGKFSGMVCTVQDLSQAENSKLLLLASESRFRNLLEAIPCVAVQGYGPDGTTHYWNQASERLYGYSAEEAIGRNLLELIVPAEMREHVGKLIRKTYETGQPIPAGELSLLRKDGSSVAVFSSHAYIHVPGQPAEMFCVDIDLTEVKRSEQTLRRRETYQRALLDNFPFMVWLKDEQSRFLAVNRAFAKAFQWPSPASLVGRNDFDITTPEQAELYRADDQAVMDSGSSRQTEELIGSPDHQYWVETYKSPVIIDGKVTGTVGFARDITARKKAEMELLAAKAEAEAANRSKSNFLAAASHDLRQPLSALSLYVGLLKAAAPAECIALVGNIENCVGSLSELLTDLLDVSKLEAGVVVPKQSDFAIDDLLGSLVALHAAEAEEKGLRLRWRRSKALARSDQQLLRRILGNLIANAVRYTRHGGVLIACRRHQGKCWIEVWDTGIGIPAEKTGVIFEEFTQLGVDPLSRGSGLGLAIVAKTAALLGLQIRLNSRPGRGSMFAIELPDGEDHPSAPALPIVRNNRQLRIALVDDNPQVLRALALTLQSAGHQVVAASDGQSLFEQLNDSAPDILISDYRLGLTENGFDVIQAAKNRFGAHLPAFIITGDTDPAIIRSMSGRGIAVHYKPLSMESLQAIISETVERSPS</sequence>
<dbReference type="Pfam" id="PF00512">
    <property type="entry name" value="HisKA"/>
    <property type="match status" value="1"/>
</dbReference>
<dbReference type="GO" id="GO:0009927">
    <property type="term" value="F:histidine phosphotransfer kinase activity"/>
    <property type="evidence" value="ECO:0007669"/>
    <property type="project" value="TreeGrafter"/>
</dbReference>
<dbReference type="CDD" id="cd00130">
    <property type="entry name" value="PAS"/>
    <property type="match status" value="3"/>
</dbReference>
<dbReference type="InterPro" id="IPR013656">
    <property type="entry name" value="PAS_4"/>
</dbReference>
<dbReference type="InterPro" id="IPR001789">
    <property type="entry name" value="Sig_transdc_resp-reg_receiver"/>
</dbReference>
<dbReference type="InterPro" id="IPR035965">
    <property type="entry name" value="PAS-like_dom_sf"/>
</dbReference>
<dbReference type="Gene3D" id="3.30.565.10">
    <property type="entry name" value="Histidine kinase-like ATPase, C-terminal domain"/>
    <property type="match status" value="1"/>
</dbReference>
<dbReference type="PROSITE" id="PS50112">
    <property type="entry name" value="PAS"/>
    <property type="match status" value="2"/>
</dbReference>
<dbReference type="InterPro" id="IPR036097">
    <property type="entry name" value="HisK_dim/P_sf"/>
</dbReference>
<organism evidence="11 12">
    <name type="scientific">Dechloromonas denitrificans</name>
    <dbReference type="NCBI Taxonomy" id="281362"/>
    <lineage>
        <taxon>Bacteria</taxon>
        <taxon>Pseudomonadati</taxon>
        <taxon>Pseudomonadota</taxon>
        <taxon>Betaproteobacteria</taxon>
        <taxon>Rhodocyclales</taxon>
        <taxon>Azonexaceae</taxon>
        <taxon>Dechloromonas</taxon>
    </lineage>
</organism>
<feature type="modified residue" description="4-aspartylphosphate" evidence="6">
    <location>
        <position position="677"/>
    </location>
</feature>
<evidence type="ECO:0000256" key="6">
    <source>
        <dbReference type="PROSITE-ProRule" id="PRU00169"/>
    </source>
</evidence>
<dbReference type="Gene3D" id="1.10.287.130">
    <property type="match status" value="1"/>
</dbReference>
<evidence type="ECO:0000259" key="8">
    <source>
        <dbReference type="PROSITE" id="PS50110"/>
    </source>
</evidence>
<dbReference type="InterPro" id="IPR036890">
    <property type="entry name" value="HATPase_C_sf"/>
</dbReference>
<evidence type="ECO:0000256" key="5">
    <source>
        <dbReference type="ARBA" id="ARBA00022777"/>
    </source>
</evidence>
<dbReference type="EC" id="2.7.13.3" evidence="2"/>
<dbReference type="InterPro" id="IPR011006">
    <property type="entry name" value="CheY-like_superfamily"/>
</dbReference>
<keyword evidence="3 6" id="KW-0597">Phosphoprotein</keyword>
<dbReference type="PROSITE" id="PS50110">
    <property type="entry name" value="RESPONSE_REGULATORY"/>
    <property type="match status" value="1"/>
</dbReference>
<dbReference type="STRING" id="281362.AT959_00440"/>
<dbReference type="SUPFAM" id="SSF52172">
    <property type="entry name" value="CheY-like"/>
    <property type="match status" value="1"/>
</dbReference>
<dbReference type="NCBIfam" id="TIGR00229">
    <property type="entry name" value="sensory_box"/>
    <property type="match status" value="3"/>
</dbReference>
<dbReference type="SUPFAM" id="SSF47384">
    <property type="entry name" value="Homodimeric domain of signal transducing histidine kinase"/>
    <property type="match status" value="1"/>
</dbReference>
<dbReference type="Pfam" id="PF02518">
    <property type="entry name" value="HATPase_c"/>
    <property type="match status" value="1"/>
</dbReference>
<comment type="caution">
    <text evidence="11">The sequence shown here is derived from an EMBL/GenBank/DDBJ whole genome shotgun (WGS) entry which is preliminary data.</text>
</comment>
<dbReference type="InterPro" id="IPR003661">
    <property type="entry name" value="HisK_dim/P_dom"/>
</dbReference>
<evidence type="ECO:0000313" key="11">
    <source>
        <dbReference type="EMBL" id="KXB32705.1"/>
    </source>
</evidence>
<dbReference type="AlphaFoldDB" id="A0A133XP43"/>
<evidence type="ECO:0000256" key="1">
    <source>
        <dbReference type="ARBA" id="ARBA00000085"/>
    </source>
</evidence>
<dbReference type="CDD" id="cd00156">
    <property type="entry name" value="REC"/>
    <property type="match status" value="1"/>
</dbReference>
<dbReference type="SMART" id="SM00387">
    <property type="entry name" value="HATPase_c"/>
    <property type="match status" value="1"/>
</dbReference>
<protein>
    <recommendedName>
        <fullName evidence="2">histidine kinase</fullName>
        <ecNumber evidence="2">2.7.13.3</ecNumber>
    </recommendedName>
</protein>
<dbReference type="Gene3D" id="3.30.450.20">
    <property type="entry name" value="PAS domain"/>
    <property type="match status" value="3"/>
</dbReference>
<gene>
    <name evidence="11" type="ORF">AT959_00440</name>
</gene>
<dbReference type="GO" id="GO:0006355">
    <property type="term" value="P:regulation of DNA-templated transcription"/>
    <property type="evidence" value="ECO:0007669"/>
    <property type="project" value="InterPro"/>
</dbReference>
<dbReference type="SMART" id="SM00388">
    <property type="entry name" value="HisKA"/>
    <property type="match status" value="1"/>
</dbReference>
<dbReference type="PRINTS" id="PR00344">
    <property type="entry name" value="BCTRLSENSOR"/>
</dbReference>
<accession>A0A133XP43</accession>
<evidence type="ECO:0000259" key="9">
    <source>
        <dbReference type="PROSITE" id="PS50112"/>
    </source>
</evidence>
<dbReference type="Pfam" id="PF00072">
    <property type="entry name" value="Response_reg"/>
    <property type="match status" value="1"/>
</dbReference>
<dbReference type="FunFam" id="3.30.565.10:FF:000049">
    <property type="entry name" value="Two-component sensor histidine kinase"/>
    <property type="match status" value="1"/>
</dbReference>
<dbReference type="GO" id="GO:0000155">
    <property type="term" value="F:phosphorelay sensor kinase activity"/>
    <property type="evidence" value="ECO:0007669"/>
    <property type="project" value="InterPro"/>
</dbReference>
<dbReference type="PROSITE" id="PS50113">
    <property type="entry name" value="PAC"/>
    <property type="match status" value="1"/>
</dbReference>
<dbReference type="SMART" id="SM00091">
    <property type="entry name" value="PAS"/>
    <property type="match status" value="3"/>
</dbReference>
<reference evidence="11 12" key="1">
    <citation type="submission" date="2015-12" db="EMBL/GenBank/DDBJ databases">
        <title>Nitrous oxide reduction kinetics distinguish bacteria harboring typical versus atypical NosZ.</title>
        <authorList>
            <person name="Yoon S."/>
            <person name="Nissen S."/>
            <person name="Park D."/>
            <person name="Sanford R.A."/>
            <person name="Loeffler F.E."/>
        </authorList>
    </citation>
    <scope>NUCLEOTIDE SEQUENCE [LARGE SCALE GENOMIC DNA]</scope>
    <source>
        <strain evidence="11 12">ATCC BAA-841</strain>
    </source>
</reference>
<dbReference type="InterPro" id="IPR003594">
    <property type="entry name" value="HATPase_dom"/>
</dbReference>
<keyword evidence="5" id="KW-0418">Kinase</keyword>
<dbReference type="GO" id="GO:0005886">
    <property type="term" value="C:plasma membrane"/>
    <property type="evidence" value="ECO:0007669"/>
    <property type="project" value="TreeGrafter"/>
</dbReference>
<dbReference type="Proteomes" id="UP000070186">
    <property type="component" value="Unassembled WGS sequence"/>
</dbReference>
<dbReference type="Pfam" id="PF08448">
    <property type="entry name" value="PAS_4"/>
    <property type="match status" value="1"/>
</dbReference>
<dbReference type="EMBL" id="LODL01000002">
    <property type="protein sequence ID" value="KXB32705.1"/>
    <property type="molecule type" value="Genomic_DNA"/>
</dbReference>
<dbReference type="PROSITE" id="PS50109">
    <property type="entry name" value="HIS_KIN"/>
    <property type="match status" value="1"/>
</dbReference>
<evidence type="ECO:0000259" key="7">
    <source>
        <dbReference type="PROSITE" id="PS50109"/>
    </source>
</evidence>
<evidence type="ECO:0000259" key="10">
    <source>
        <dbReference type="PROSITE" id="PS50113"/>
    </source>
</evidence>
<evidence type="ECO:0000256" key="3">
    <source>
        <dbReference type="ARBA" id="ARBA00022553"/>
    </source>
</evidence>
<evidence type="ECO:0000256" key="2">
    <source>
        <dbReference type="ARBA" id="ARBA00012438"/>
    </source>
</evidence>
<feature type="domain" description="Response regulatory" evidence="8">
    <location>
        <begin position="628"/>
        <end position="743"/>
    </location>
</feature>
<dbReference type="SUPFAM" id="SSF55874">
    <property type="entry name" value="ATPase domain of HSP90 chaperone/DNA topoisomerase II/histidine kinase"/>
    <property type="match status" value="1"/>
</dbReference>
<dbReference type="PANTHER" id="PTHR43047">
    <property type="entry name" value="TWO-COMPONENT HISTIDINE PROTEIN KINASE"/>
    <property type="match status" value="1"/>
</dbReference>
<dbReference type="PANTHER" id="PTHR43047:SF9">
    <property type="entry name" value="HISTIDINE KINASE"/>
    <property type="match status" value="1"/>
</dbReference>
<name>A0A133XP43_9RHOO</name>
<feature type="domain" description="PAC" evidence="10">
    <location>
        <begin position="206"/>
        <end position="257"/>
    </location>
</feature>